<evidence type="ECO:0000256" key="1">
    <source>
        <dbReference type="ARBA" id="ARBA00004123"/>
    </source>
</evidence>
<feature type="region of interest" description="Disordered" evidence="3">
    <location>
        <begin position="189"/>
        <end position="250"/>
    </location>
</feature>
<dbReference type="EMBL" id="JH725152">
    <property type="protein sequence ID" value="EJP69521.1"/>
    <property type="molecule type" value="Genomic_DNA"/>
</dbReference>
<evidence type="ECO:0000259" key="5">
    <source>
        <dbReference type="PROSITE" id="PS50048"/>
    </source>
</evidence>
<dbReference type="RefSeq" id="XP_008594805.1">
    <property type="nucleotide sequence ID" value="XM_008596583.1"/>
</dbReference>
<feature type="domain" description="Zn(2)-C6 fungal-type" evidence="5">
    <location>
        <begin position="157"/>
        <end position="187"/>
    </location>
</feature>
<gene>
    <name evidence="6" type="ORF">BBA_01486</name>
</gene>
<dbReference type="SMART" id="SM00066">
    <property type="entry name" value="GAL4"/>
    <property type="match status" value="1"/>
</dbReference>
<dbReference type="PROSITE" id="PS50048">
    <property type="entry name" value="ZN2_CY6_FUNGAL_2"/>
    <property type="match status" value="1"/>
</dbReference>
<dbReference type="SUPFAM" id="SSF57701">
    <property type="entry name" value="Zn2/Cys6 DNA-binding domain"/>
    <property type="match status" value="1"/>
</dbReference>
<feature type="chain" id="PRO_5003783988" evidence="4">
    <location>
        <begin position="22"/>
        <end position="748"/>
    </location>
</feature>
<dbReference type="GeneID" id="19884498"/>
<sequence>MLSWSRLAFLFLSSSRLYSSAIRNNPATRHVCDAENPKLLCPASRPACHTQHQEYDFLAVGGRGVMADNYPQFLSSVMAGAEAHAPRSQEELNHSFLAGQPLPINTVPLNYQNFGHFTGFPGPSFAFQQSISKGRRKSASAAATETEQIKHRRTRSGCFTCRGRRVKCDEARPICERCRKGGRDCVYPDASISKGSTRQKESTSNSASTQSPTSSNSEDAEQDDAKRSGALDTIPDEDEDSTSPKHALKSKLVLQISDRNSRGNYSLSPSSATSTLVDQLVPGHQQPNFHSLLMGDQNLSNLPNDYKLHLQYLYENVTPHHYSLTNDTDNFFVRGMIIEASKNRLLLNAVVAFSSYLRSAEQPDGKLGDFLLYYNRSITLLLECLKEEQTHNLPTLLSILQLATIEEYLGDWLNLMGHQRAALELLTKLFTPQTILKTRIGQICLTWYSRFDAGISFLRLTRSKLSRDWLSDAAAYYGEKIKQKPNEIRWRAEERLIRLHIIRYDMSVLFSDAADGEMLESRFFEEHEQLAIQLKCWRDTWDSSLTMPDYAVRDYSWRPAPDADDIVDSCEPGVLFHPPLLSSTIVLVEWHSLIILHKSLGKTISRDKLTADLLFHSYAVCQLFEALGCWPATPKGVVSGLGIFLALVSFFLPRDTRHRVWLWRRFALLETMGSIQTLPFRSKIAQLFRDDKAIRWWLPDGEGFSPILQSIRNFADERHNAADGAQLDYIRVVGKLFDKLDFGAAMEQ</sequence>
<dbReference type="CDD" id="cd00067">
    <property type="entry name" value="GAL4"/>
    <property type="match status" value="1"/>
</dbReference>
<dbReference type="GO" id="GO:0045944">
    <property type="term" value="P:positive regulation of transcription by RNA polymerase II"/>
    <property type="evidence" value="ECO:0007669"/>
    <property type="project" value="TreeGrafter"/>
</dbReference>
<dbReference type="PANTHER" id="PTHR37534:SF10">
    <property type="entry name" value="ZN(II)2CYS6 TRANSCRIPTION FACTOR (EUROFUNG)"/>
    <property type="match status" value="1"/>
</dbReference>
<accession>J5K611</accession>
<evidence type="ECO:0000313" key="7">
    <source>
        <dbReference type="Proteomes" id="UP000002762"/>
    </source>
</evidence>
<feature type="compositionally biased region" description="Low complexity" evidence="3">
    <location>
        <begin position="202"/>
        <end position="217"/>
    </location>
</feature>
<feature type="signal peptide" evidence="4">
    <location>
        <begin position="1"/>
        <end position="21"/>
    </location>
</feature>
<dbReference type="Pfam" id="PF11951">
    <property type="entry name" value="Fungal_trans_2"/>
    <property type="match status" value="1"/>
</dbReference>
<dbReference type="PROSITE" id="PS00463">
    <property type="entry name" value="ZN2_CY6_FUNGAL_1"/>
    <property type="match status" value="1"/>
</dbReference>
<dbReference type="GO" id="GO:0005634">
    <property type="term" value="C:nucleus"/>
    <property type="evidence" value="ECO:0007669"/>
    <property type="project" value="UniProtKB-SubCell"/>
</dbReference>
<dbReference type="PANTHER" id="PTHR37534">
    <property type="entry name" value="TRANSCRIPTIONAL ACTIVATOR PROTEIN UGA3"/>
    <property type="match status" value="1"/>
</dbReference>
<evidence type="ECO:0000256" key="4">
    <source>
        <dbReference type="SAM" id="SignalP"/>
    </source>
</evidence>
<dbReference type="HOGENOM" id="CLU_012945_0_0_1"/>
<keyword evidence="2" id="KW-0539">Nucleus</keyword>
<evidence type="ECO:0000256" key="3">
    <source>
        <dbReference type="SAM" id="MobiDB-lite"/>
    </source>
</evidence>
<dbReference type="GO" id="GO:0000981">
    <property type="term" value="F:DNA-binding transcription factor activity, RNA polymerase II-specific"/>
    <property type="evidence" value="ECO:0007669"/>
    <property type="project" value="InterPro"/>
</dbReference>
<keyword evidence="7" id="KW-1185">Reference proteome</keyword>
<dbReference type="AlphaFoldDB" id="J5K611"/>
<keyword evidence="4" id="KW-0732">Signal</keyword>
<organism evidence="6 7">
    <name type="scientific">Beauveria bassiana (strain ARSEF 2860)</name>
    <name type="common">White muscardine disease fungus</name>
    <name type="synonym">Tritirachium shiotae</name>
    <dbReference type="NCBI Taxonomy" id="655819"/>
    <lineage>
        <taxon>Eukaryota</taxon>
        <taxon>Fungi</taxon>
        <taxon>Dikarya</taxon>
        <taxon>Ascomycota</taxon>
        <taxon>Pezizomycotina</taxon>
        <taxon>Sordariomycetes</taxon>
        <taxon>Hypocreomycetidae</taxon>
        <taxon>Hypocreales</taxon>
        <taxon>Cordycipitaceae</taxon>
        <taxon>Beauveria</taxon>
    </lineage>
</organism>
<dbReference type="GO" id="GO:0000976">
    <property type="term" value="F:transcription cis-regulatory region binding"/>
    <property type="evidence" value="ECO:0007669"/>
    <property type="project" value="TreeGrafter"/>
</dbReference>
<dbReference type="Proteomes" id="UP000002762">
    <property type="component" value="Unassembled WGS sequence"/>
</dbReference>
<evidence type="ECO:0000256" key="2">
    <source>
        <dbReference type="ARBA" id="ARBA00023242"/>
    </source>
</evidence>
<dbReference type="Gene3D" id="4.10.240.10">
    <property type="entry name" value="Zn(2)-C6 fungal-type DNA-binding domain"/>
    <property type="match status" value="1"/>
</dbReference>
<name>J5K611_BEAB2</name>
<dbReference type="InterPro" id="IPR021858">
    <property type="entry name" value="Fun_TF"/>
</dbReference>
<dbReference type="STRING" id="655819.J5K611"/>
<dbReference type="GO" id="GO:0008270">
    <property type="term" value="F:zinc ion binding"/>
    <property type="evidence" value="ECO:0007669"/>
    <property type="project" value="InterPro"/>
</dbReference>
<reference evidence="6 7" key="1">
    <citation type="journal article" date="2012" name="Sci. Rep.">
        <title>Genomic perspectives on the evolution of fungal entomopathogenicity in Beauveria bassiana.</title>
        <authorList>
            <person name="Xiao G."/>
            <person name="Ying S.H."/>
            <person name="Zheng P."/>
            <person name="Wang Z.L."/>
            <person name="Zhang S."/>
            <person name="Xie X.Q."/>
            <person name="Shang Y."/>
            <person name="St Leger R.J."/>
            <person name="Zhao G.P."/>
            <person name="Wang C."/>
            <person name="Feng M.G."/>
        </authorList>
    </citation>
    <scope>NUCLEOTIDE SEQUENCE [LARGE SCALE GENOMIC DNA]</scope>
    <source>
        <strain evidence="6 7">ARSEF 2860</strain>
    </source>
</reference>
<dbReference type="OrthoDB" id="5278208at2759"/>
<dbReference type="InterPro" id="IPR036864">
    <property type="entry name" value="Zn2-C6_fun-type_DNA-bd_sf"/>
</dbReference>
<dbReference type="Pfam" id="PF00172">
    <property type="entry name" value="Zn_clus"/>
    <property type="match status" value="1"/>
</dbReference>
<protein>
    <submittedName>
        <fullName evidence="6">C6 finger domain protein, putative</fullName>
    </submittedName>
</protein>
<comment type="subcellular location">
    <subcellularLocation>
        <location evidence="1">Nucleus</location>
    </subcellularLocation>
</comment>
<dbReference type="InParanoid" id="J5K611"/>
<dbReference type="InterPro" id="IPR001138">
    <property type="entry name" value="Zn2Cys6_DnaBD"/>
</dbReference>
<evidence type="ECO:0000313" key="6">
    <source>
        <dbReference type="EMBL" id="EJP69521.1"/>
    </source>
</evidence>
<proteinExistence type="predicted"/>